<evidence type="ECO:0000313" key="3">
    <source>
        <dbReference type="Proteomes" id="UP000291591"/>
    </source>
</evidence>
<comment type="caution">
    <text evidence="2">The sequence shown here is derived from an EMBL/GenBank/DDBJ whole genome shotgun (WGS) entry which is preliminary data.</text>
</comment>
<proteinExistence type="predicted"/>
<dbReference type="PROSITE" id="PS51819">
    <property type="entry name" value="VOC"/>
    <property type="match status" value="1"/>
</dbReference>
<sequence>MSNETIGAQLDMIGIVVSDMARSLAFYRLLGLEIPESADAEVHVEVPLRGGLRLGFDTDALVSGFHDGWTPPSSGEGRVGLAFLLPDAAAVDAAYERITGAGYVGVLEPFDAPWGQRYATVTDPDGSSLDLFAWVDAEEA</sequence>
<protein>
    <submittedName>
        <fullName evidence="2">Putative glyoxalase superfamily protein PhnB</fullName>
    </submittedName>
</protein>
<gene>
    <name evidence="2" type="ORF">EV383_3262</name>
</gene>
<dbReference type="PANTHER" id="PTHR36503:SF3">
    <property type="entry name" value="BLR0126 PROTEIN"/>
    <property type="match status" value="1"/>
</dbReference>
<dbReference type="RefSeq" id="WP_130290679.1">
    <property type="nucleotide sequence ID" value="NZ_SHKL01000001.1"/>
</dbReference>
<dbReference type="SUPFAM" id="SSF54593">
    <property type="entry name" value="Glyoxalase/Bleomycin resistance protein/Dihydroxybiphenyl dioxygenase"/>
    <property type="match status" value="1"/>
</dbReference>
<dbReference type="InterPro" id="IPR004360">
    <property type="entry name" value="Glyas_Fos-R_dOase_dom"/>
</dbReference>
<organism evidence="2 3">
    <name type="scientific">Pseudonocardia sediminis</name>
    <dbReference type="NCBI Taxonomy" id="1397368"/>
    <lineage>
        <taxon>Bacteria</taxon>
        <taxon>Bacillati</taxon>
        <taxon>Actinomycetota</taxon>
        <taxon>Actinomycetes</taxon>
        <taxon>Pseudonocardiales</taxon>
        <taxon>Pseudonocardiaceae</taxon>
        <taxon>Pseudonocardia</taxon>
    </lineage>
</organism>
<dbReference type="Proteomes" id="UP000291591">
    <property type="component" value="Unassembled WGS sequence"/>
</dbReference>
<dbReference type="InterPro" id="IPR037523">
    <property type="entry name" value="VOC_core"/>
</dbReference>
<keyword evidence="3" id="KW-1185">Reference proteome</keyword>
<dbReference type="AlphaFoldDB" id="A0A4Q7V1D7"/>
<evidence type="ECO:0000259" key="1">
    <source>
        <dbReference type="PROSITE" id="PS51819"/>
    </source>
</evidence>
<accession>A0A4Q7V1D7</accession>
<dbReference type="Gene3D" id="3.10.180.10">
    <property type="entry name" value="2,3-Dihydroxybiphenyl 1,2-Dioxygenase, domain 1"/>
    <property type="match status" value="1"/>
</dbReference>
<evidence type="ECO:0000313" key="2">
    <source>
        <dbReference type="EMBL" id="RZT86369.1"/>
    </source>
</evidence>
<dbReference type="InterPro" id="IPR029068">
    <property type="entry name" value="Glyas_Bleomycin-R_OHBP_Dase"/>
</dbReference>
<feature type="domain" description="VOC" evidence="1">
    <location>
        <begin position="9"/>
        <end position="134"/>
    </location>
</feature>
<reference evidence="2 3" key="1">
    <citation type="submission" date="2019-02" db="EMBL/GenBank/DDBJ databases">
        <title>Sequencing the genomes of 1000 actinobacteria strains.</title>
        <authorList>
            <person name="Klenk H.-P."/>
        </authorList>
    </citation>
    <scope>NUCLEOTIDE SEQUENCE [LARGE SCALE GENOMIC DNA]</scope>
    <source>
        <strain evidence="2 3">DSM 45779</strain>
    </source>
</reference>
<dbReference type="OrthoDB" id="9798201at2"/>
<dbReference type="PANTHER" id="PTHR36503">
    <property type="entry name" value="BLR2520 PROTEIN"/>
    <property type="match status" value="1"/>
</dbReference>
<dbReference type="EMBL" id="SHKL01000001">
    <property type="protein sequence ID" value="RZT86369.1"/>
    <property type="molecule type" value="Genomic_DNA"/>
</dbReference>
<name>A0A4Q7V1D7_PSEST</name>
<dbReference type="Pfam" id="PF00903">
    <property type="entry name" value="Glyoxalase"/>
    <property type="match status" value="1"/>
</dbReference>